<dbReference type="InterPro" id="IPR011335">
    <property type="entry name" value="Restrct_endonuc-II-like"/>
</dbReference>
<dbReference type="PANTHER" id="PTHR30015:SF7">
    <property type="entry name" value="TYPE IV METHYL-DIRECTED RESTRICTION ENZYME ECOKMRR"/>
    <property type="match status" value="1"/>
</dbReference>
<evidence type="ECO:0000259" key="2">
    <source>
        <dbReference type="Pfam" id="PF04471"/>
    </source>
</evidence>
<dbReference type="GO" id="GO:0009307">
    <property type="term" value="P:DNA restriction-modification system"/>
    <property type="evidence" value="ECO:0007669"/>
    <property type="project" value="InterPro"/>
</dbReference>
<gene>
    <name evidence="3" type="ORF">GCM10007205_07880</name>
</gene>
<comment type="caution">
    <text evidence="3">The sequence shown here is derived from an EMBL/GenBank/DDBJ whole genome shotgun (WGS) entry which is preliminary data.</text>
</comment>
<accession>A0A8J2UK12</accession>
<keyword evidence="1" id="KW-0812">Transmembrane</keyword>
<reference evidence="3" key="2">
    <citation type="submission" date="2020-09" db="EMBL/GenBank/DDBJ databases">
        <authorList>
            <person name="Sun Q."/>
            <person name="Sedlacek I."/>
        </authorList>
    </citation>
    <scope>NUCLEOTIDE SEQUENCE</scope>
    <source>
        <strain evidence="3">CCM 7086</strain>
    </source>
</reference>
<keyword evidence="1" id="KW-1133">Transmembrane helix</keyword>
<dbReference type="SUPFAM" id="SSF52980">
    <property type="entry name" value="Restriction endonuclease-like"/>
    <property type="match status" value="1"/>
</dbReference>
<keyword evidence="1" id="KW-0472">Membrane</keyword>
<name>A0A8J2UK12_9BURK</name>
<reference evidence="3" key="1">
    <citation type="journal article" date="2014" name="Int. J. Syst. Evol. Microbiol.">
        <title>Complete genome sequence of Corynebacterium casei LMG S-19264T (=DSM 44701T), isolated from a smear-ripened cheese.</title>
        <authorList>
            <consortium name="US DOE Joint Genome Institute (JGI-PGF)"/>
            <person name="Walter F."/>
            <person name="Albersmeier A."/>
            <person name="Kalinowski J."/>
            <person name="Ruckert C."/>
        </authorList>
    </citation>
    <scope>NUCLEOTIDE SEQUENCE</scope>
    <source>
        <strain evidence="3">CCM 7086</strain>
    </source>
</reference>
<dbReference type="InterPro" id="IPR052906">
    <property type="entry name" value="Type_IV_Methyl-Rstrct_Enzyme"/>
</dbReference>
<protein>
    <recommendedName>
        <fullName evidence="2">Restriction endonuclease type IV Mrr domain-containing protein</fullName>
    </recommendedName>
</protein>
<organism evidence="3 4">
    <name type="scientific">Oxalicibacterium flavum</name>
    <dbReference type="NCBI Taxonomy" id="179467"/>
    <lineage>
        <taxon>Bacteria</taxon>
        <taxon>Pseudomonadati</taxon>
        <taxon>Pseudomonadota</taxon>
        <taxon>Betaproteobacteria</taxon>
        <taxon>Burkholderiales</taxon>
        <taxon>Oxalobacteraceae</taxon>
        <taxon>Oxalicibacterium</taxon>
    </lineage>
</organism>
<evidence type="ECO:0000313" key="3">
    <source>
        <dbReference type="EMBL" id="GGC01040.1"/>
    </source>
</evidence>
<feature type="transmembrane region" description="Helical" evidence="1">
    <location>
        <begin position="7"/>
        <end position="25"/>
    </location>
</feature>
<dbReference type="Proteomes" id="UP000620266">
    <property type="component" value="Unassembled WGS sequence"/>
</dbReference>
<dbReference type="Gene3D" id="3.40.1350.10">
    <property type="match status" value="1"/>
</dbReference>
<dbReference type="GO" id="GO:0003677">
    <property type="term" value="F:DNA binding"/>
    <property type="evidence" value="ECO:0007669"/>
    <property type="project" value="InterPro"/>
</dbReference>
<sequence length="185" mass="20870">MLLRSNWWVSGVVGLVLGLIGVVSMPPGYRLFGTIMGIPFLIISMIRFKQQWDEPGPMRTEEVLQKMRKLSWDQFAAEVEAALLRDGFAVTRVQMAEADFSITADGRTALVACKRWKVPNTGVEPLRELHKAVQREGAHEGFYITSGEYTDTAIRFAAEKNIRLVNGMPLVKLLRELRYTETGKV</sequence>
<dbReference type="InterPro" id="IPR007560">
    <property type="entry name" value="Restrct_endonuc_IV_Mrr"/>
</dbReference>
<dbReference type="AlphaFoldDB" id="A0A8J2UK12"/>
<proteinExistence type="predicted"/>
<keyword evidence="4" id="KW-1185">Reference proteome</keyword>
<dbReference type="Pfam" id="PF04471">
    <property type="entry name" value="Mrr_cat"/>
    <property type="match status" value="1"/>
</dbReference>
<dbReference type="PANTHER" id="PTHR30015">
    <property type="entry name" value="MRR RESTRICTION SYSTEM PROTEIN"/>
    <property type="match status" value="1"/>
</dbReference>
<dbReference type="EMBL" id="BMCG01000002">
    <property type="protein sequence ID" value="GGC01040.1"/>
    <property type="molecule type" value="Genomic_DNA"/>
</dbReference>
<evidence type="ECO:0000313" key="4">
    <source>
        <dbReference type="Proteomes" id="UP000620266"/>
    </source>
</evidence>
<evidence type="ECO:0000256" key="1">
    <source>
        <dbReference type="SAM" id="Phobius"/>
    </source>
</evidence>
<dbReference type="GO" id="GO:0015666">
    <property type="term" value="F:restriction endodeoxyribonuclease activity"/>
    <property type="evidence" value="ECO:0007669"/>
    <property type="project" value="TreeGrafter"/>
</dbReference>
<feature type="domain" description="Restriction endonuclease type IV Mrr" evidence="2">
    <location>
        <begin position="68"/>
        <end position="174"/>
    </location>
</feature>
<dbReference type="InterPro" id="IPR011856">
    <property type="entry name" value="tRNA_endonuc-like_dom_sf"/>
</dbReference>